<name>A0A371DWI0_9APHY</name>
<evidence type="ECO:0000256" key="1">
    <source>
        <dbReference type="ARBA" id="ARBA00004604"/>
    </source>
</evidence>
<keyword evidence="5" id="KW-0690">Ribosome biogenesis</keyword>
<keyword evidence="10" id="KW-1185">Reference proteome</keyword>
<dbReference type="GO" id="GO:0006270">
    <property type="term" value="P:DNA replication initiation"/>
    <property type="evidence" value="ECO:0007669"/>
    <property type="project" value="TreeGrafter"/>
</dbReference>
<protein>
    <recommendedName>
        <fullName evidence="5">Nucleolar complex-associated protein 3</fullName>
    </recommendedName>
</protein>
<feature type="domain" description="Nucleolar complex-associated protein 3 N-terminal" evidence="8">
    <location>
        <begin position="277"/>
        <end position="379"/>
    </location>
</feature>
<evidence type="ECO:0000256" key="6">
    <source>
        <dbReference type="SAM" id="MobiDB-lite"/>
    </source>
</evidence>
<dbReference type="PIRSF" id="PIRSF028977">
    <property type="entry name" value="Nucleolar_complex_p3"/>
    <property type="match status" value="1"/>
</dbReference>
<evidence type="ECO:0000259" key="8">
    <source>
        <dbReference type="Pfam" id="PF07540"/>
    </source>
</evidence>
<feature type="domain" description="CCAAT-binding factor" evidence="7">
    <location>
        <begin position="656"/>
        <end position="829"/>
    </location>
</feature>
<evidence type="ECO:0000313" key="10">
    <source>
        <dbReference type="Proteomes" id="UP000256964"/>
    </source>
</evidence>
<reference evidence="9 10" key="1">
    <citation type="journal article" date="2018" name="Biotechnol. Biofuels">
        <title>Integrative visual omics of the white-rot fungus Polyporus brumalis exposes the biotechnological potential of its oxidative enzymes for delignifying raw plant biomass.</title>
        <authorList>
            <person name="Miyauchi S."/>
            <person name="Rancon A."/>
            <person name="Drula E."/>
            <person name="Hage H."/>
            <person name="Chaduli D."/>
            <person name="Favel A."/>
            <person name="Grisel S."/>
            <person name="Henrissat B."/>
            <person name="Herpoel-Gimbert I."/>
            <person name="Ruiz-Duenas F.J."/>
            <person name="Chevret D."/>
            <person name="Hainaut M."/>
            <person name="Lin J."/>
            <person name="Wang M."/>
            <person name="Pangilinan J."/>
            <person name="Lipzen A."/>
            <person name="Lesage-Meessen L."/>
            <person name="Navarro D."/>
            <person name="Riley R."/>
            <person name="Grigoriev I.V."/>
            <person name="Zhou S."/>
            <person name="Raouche S."/>
            <person name="Rosso M.N."/>
        </authorList>
    </citation>
    <scope>NUCLEOTIDE SEQUENCE [LARGE SCALE GENOMIC DNA]</scope>
    <source>
        <strain evidence="9 10">BRFM 1820</strain>
    </source>
</reference>
<dbReference type="InterPro" id="IPR005612">
    <property type="entry name" value="CCAAT-binding_factor"/>
</dbReference>
<dbReference type="InterPro" id="IPR016903">
    <property type="entry name" value="Nucleolar_cplx-assoc_3"/>
</dbReference>
<evidence type="ECO:0000256" key="3">
    <source>
        <dbReference type="ARBA" id="ARBA00023054"/>
    </source>
</evidence>
<dbReference type="PANTHER" id="PTHR14428:SF5">
    <property type="entry name" value="NUCLEOLAR COMPLEX PROTEIN 3 HOMOLOG"/>
    <property type="match status" value="1"/>
</dbReference>
<feature type="region of interest" description="Disordered" evidence="6">
    <location>
        <begin position="1"/>
        <end position="64"/>
    </location>
</feature>
<dbReference type="GO" id="GO:0042254">
    <property type="term" value="P:ribosome biogenesis"/>
    <property type="evidence" value="ECO:0007669"/>
    <property type="project" value="UniProtKB-KW"/>
</dbReference>
<proteinExistence type="inferred from homology"/>
<evidence type="ECO:0000256" key="5">
    <source>
        <dbReference type="PIRNR" id="PIRNR028977"/>
    </source>
</evidence>
<keyword evidence="3" id="KW-0175">Coiled coil</keyword>
<feature type="compositionally biased region" description="Basic and acidic residues" evidence="6">
    <location>
        <begin position="23"/>
        <end position="42"/>
    </location>
</feature>
<dbReference type="InterPro" id="IPR011501">
    <property type="entry name" value="Noc3_N"/>
</dbReference>
<organism evidence="9 10">
    <name type="scientific">Lentinus brumalis</name>
    <dbReference type="NCBI Taxonomy" id="2498619"/>
    <lineage>
        <taxon>Eukaryota</taxon>
        <taxon>Fungi</taxon>
        <taxon>Dikarya</taxon>
        <taxon>Basidiomycota</taxon>
        <taxon>Agaricomycotina</taxon>
        <taxon>Agaricomycetes</taxon>
        <taxon>Polyporales</taxon>
        <taxon>Polyporaceae</taxon>
        <taxon>Lentinus</taxon>
    </lineage>
</organism>
<evidence type="ECO:0000313" key="9">
    <source>
        <dbReference type="EMBL" id="RDX56865.1"/>
    </source>
</evidence>
<dbReference type="OrthoDB" id="10263597at2759"/>
<comment type="subcellular location">
    <subcellularLocation>
        <location evidence="1 5">Nucleus</location>
        <location evidence="1 5">Nucleolus</location>
    </subcellularLocation>
</comment>
<dbReference type="GO" id="GO:0003682">
    <property type="term" value="F:chromatin binding"/>
    <property type="evidence" value="ECO:0007669"/>
    <property type="project" value="TreeGrafter"/>
</dbReference>
<comment type="similarity">
    <text evidence="2 5">Belongs to the CBF/MAK21 family.</text>
</comment>
<sequence length="840" mass="92963">MPAKGFKKRPAQAAQRPSKKRKLADDGKASKSKTKGKERASDRPTIPIPNQGDEDDVELSEDDLGMLNEFGGAVSFLKTLDEKGIARSKKETERLHLLHKPVRKAAEDDLPSIDSHSEGEDEDENEQWSSGIEDMSEDEDMSGSEDEAHSVAESSSAGAQRKRRRKPAVHSEDEEASFELQPRRRHASWEPESDKDKGIERLPIKLADGRIQKSGSKVVLDHSEESGLDSDDESAVNQVEDVPRSRVEEVSTGARFGRPAVVDVIGQKSRKARIQGAKEQIAGLCQEILGDPENSLGLLRRLHTFSLPEISTPTHPDPVPNDVVIRKLTMLSQLVVFKDIIPGYRIRALTDKEKAEKVSQMVQRTRDWEQGLVGVYQTYLRSLEAELKAKSELAEPALHCMCTLLVEVTHFNFRVNLLSSVVAALSRKSWDTSSNMCLDTLIKVFRADNTGEPSLEIVRLLNRMIKERRYNVHPEVLSCLVHLRLKSELGVRASETRADKESGSGVGKALSKGRAAARRAKGKTVDQPHLSKKAKQVLKERKEIEKEMHEAAAEVDKEERASRHTETLKLLFVLYFSILKNPHPTPLLPAALRGIAKFAHLVNIDFFKDLLQVLKTLMTRDDASDAIVDTNKDTSRTSPAPGPHDLSDIATVQHQLLCIVTAFELLSGQGEALDIDLSDFINRLYAILPRLALMPDIETAPPVRATTSVRGPPPATPADVLFRALQLAFTPRSSAAAPPSWRSAAFAKRLLAAALQWPHATAKRAIEFVAVLVERDPKLEALLSTEDRAGNGVYRPDVDDPQVCNAFGSSFWELRLLAADHCAEQVRVAAGKLLDLRTSS</sequence>
<dbReference type="Pfam" id="PF07540">
    <property type="entry name" value="NOC3p"/>
    <property type="match status" value="1"/>
</dbReference>
<feature type="compositionally biased region" description="Basic and acidic residues" evidence="6">
    <location>
        <begin position="187"/>
        <end position="211"/>
    </location>
</feature>
<gene>
    <name evidence="9" type="ORF">OH76DRAFT_1396004</name>
</gene>
<feature type="region of interest" description="Disordered" evidence="6">
    <location>
        <begin position="494"/>
        <end position="535"/>
    </location>
</feature>
<feature type="region of interest" description="Disordered" evidence="6">
    <location>
        <begin position="90"/>
        <end position="251"/>
    </location>
</feature>
<dbReference type="AlphaFoldDB" id="A0A371DWI0"/>
<evidence type="ECO:0000256" key="2">
    <source>
        <dbReference type="ARBA" id="ARBA00007797"/>
    </source>
</evidence>
<feature type="compositionally biased region" description="Acidic residues" evidence="6">
    <location>
        <begin position="134"/>
        <end position="145"/>
    </location>
</feature>
<comment type="function">
    <text evidence="5">Required for synthesis of 60S ribosomal subunits and the transport of pre-ribosomes from the nucleoplasm to the cytoplasm.</text>
</comment>
<dbReference type="GO" id="GO:0005730">
    <property type="term" value="C:nucleolus"/>
    <property type="evidence" value="ECO:0007669"/>
    <property type="project" value="UniProtKB-SubCell"/>
</dbReference>
<evidence type="ECO:0000259" key="7">
    <source>
        <dbReference type="Pfam" id="PF03914"/>
    </source>
</evidence>
<evidence type="ECO:0000256" key="4">
    <source>
        <dbReference type="ARBA" id="ARBA00023242"/>
    </source>
</evidence>
<dbReference type="PANTHER" id="PTHR14428">
    <property type="entry name" value="NUCLEOLAR COMPLEX PROTEIN 3"/>
    <property type="match status" value="1"/>
</dbReference>
<dbReference type="Pfam" id="PF03914">
    <property type="entry name" value="CBF"/>
    <property type="match status" value="1"/>
</dbReference>
<feature type="compositionally biased region" description="Acidic residues" evidence="6">
    <location>
        <begin position="52"/>
        <end position="64"/>
    </location>
</feature>
<feature type="compositionally biased region" description="Basic residues" evidence="6">
    <location>
        <begin position="1"/>
        <end position="10"/>
    </location>
</feature>
<dbReference type="EMBL" id="KZ857380">
    <property type="protein sequence ID" value="RDX56865.1"/>
    <property type="molecule type" value="Genomic_DNA"/>
</dbReference>
<accession>A0A371DWI0</accession>
<keyword evidence="4" id="KW-0539">Nucleus</keyword>
<dbReference type="Proteomes" id="UP000256964">
    <property type="component" value="Unassembled WGS sequence"/>
</dbReference>
<dbReference type="STRING" id="139420.A0A371DWI0"/>